<proteinExistence type="predicted"/>
<dbReference type="RefSeq" id="XP_006817220.1">
    <property type="nucleotide sequence ID" value="XM_006817157.1"/>
</dbReference>
<feature type="coiled-coil region" evidence="1">
    <location>
        <begin position="11"/>
        <end position="80"/>
    </location>
</feature>
<evidence type="ECO:0000256" key="1">
    <source>
        <dbReference type="SAM" id="Coils"/>
    </source>
</evidence>
<dbReference type="InterPro" id="IPR038929">
    <property type="entry name" value="CCDC13"/>
</dbReference>
<accession>A0ABM0MB29</accession>
<dbReference type="GeneID" id="102802017"/>
<keyword evidence="2" id="KW-1185">Reference proteome</keyword>
<evidence type="ECO:0000313" key="2">
    <source>
        <dbReference type="Proteomes" id="UP000694865"/>
    </source>
</evidence>
<feature type="coiled-coil region" evidence="1">
    <location>
        <begin position="107"/>
        <end position="134"/>
    </location>
</feature>
<reference evidence="3" key="1">
    <citation type="submission" date="2025-08" db="UniProtKB">
        <authorList>
            <consortium name="RefSeq"/>
        </authorList>
    </citation>
    <scope>IDENTIFICATION</scope>
    <source>
        <tissue evidence="3">Testes</tissue>
    </source>
</reference>
<keyword evidence="1" id="KW-0175">Coiled coil</keyword>
<sequence>NNSTDQLVIQCQEYKSIAQAAEVERDKLMELVSMLQHRNDESNQKVTEFQSKQAELKQRNVQLEKQLGKARMEVANLSKSSGVKAKRTGSAVSSTVILDEDYMRSDLPQTQDNIEELQTRLAIQMDENDALKAALQSTMNAKEDDLKLYHEMMDQTRQVFLQGLRHFKQQNTS</sequence>
<evidence type="ECO:0000313" key="3">
    <source>
        <dbReference type="RefSeq" id="XP_006817220.1"/>
    </source>
</evidence>
<dbReference type="Proteomes" id="UP000694865">
    <property type="component" value="Unplaced"/>
</dbReference>
<dbReference type="PANTHER" id="PTHR31935:SF1">
    <property type="entry name" value="COILED-COIL DOMAIN-CONTAINING PROTEIN 13"/>
    <property type="match status" value="1"/>
</dbReference>
<dbReference type="PANTHER" id="PTHR31935">
    <property type="entry name" value="COILED-COIL DOMAIN-CONTAINING PROTEIN 13"/>
    <property type="match status" value="1"/>
</dbReference>
<protein>
    <submittedName>
        <fullName evidence="3">Coiled-coil domain-containing protein 13-like</fullName>
    </submittedName>
</protein>
<gene>
    <name evidence="3" type="primary">LOC102802017</name>
</gene>
<organism evidence="2 3">
    <name type="scientific">Saccoglossus kowalevskii</name>
    <name type="common">Acorn worm</name>
    <dbReference type="NCBI Taxonomy" id="10224"/>
    <lineage>
        <taxon>Eukaryota</taxon>
        <taxon>Metazoa</taxon>
        <taxon>Hemichordata</taxon>
        <taxon>Enteropneusta</taxon>
        <taxon>Harrimaniidae</taxon>
        <taxon>Saccoglossus</taxon>
    </lineage>
</organism>
<name>A0ABM0MB29_SACKO</name>
<feature type="non-terminal residue" evidence="3">
    <location>
        <position position="1"/>
    </location>
</feature>